<dbReference type="RefSeq" id="WP_194696874.1">
    <property type="nucleotide sequence ID" value="NZ_JADKPO010000016.1"/>
</dbReference>
<name>A0A930YJ31_9ACTN</name>
<dbReference type="EMBL" id="JADKPO010000016">
    <property type="protein sequence ID" value="MBF4768733.1"/>
    <property type="molecule type" value="Genomic_DNA"/>
</dbReference>
<accession>A0A930YJ31</accession>
<gene>
    <name evidence="2" type="ORF">ISU10_13255</name>
</gene>
<evidence type="ECO:0000256" key="1">
    <source>
        <dbReference type="SAM" id="MobiDB-lite"/>
    </source>
</evidence>
<protein>
    <submittedName>
        <fullName evidence="2">Uncharacterized protein</fullName>
    </submittedName>
</protein>
<proteinExistence type="predicted"/>
<dbReference type="AlphaFoldDB" id="A0A930YJ31"/>
<reference evidence="2" key="1">
    <citation type="submission" date="2020-11" db="EMBL/GenBank/DDBJ databases">
        <title>Nocardioides cynanchi sp. nov., isolated from soil of rhizosphere of Cynanchum wilfordii.</title>
        <authorList>
            <person name="Lee J.-S."/>
            <person name="Suh M.K."/>
            <person name="Kim J.-S."/>
        </authorList>
    </citation>
    <scope>NUCLEOTIDE SEQUENCE</scope>
    <source>
        <strain evidence="2">KCTC 19276</strain>
    </source>
</reference>
<evidence type="ECO:0000313" key="2">
    <source>
        <dbReference type="EMBL" id="MBF4768733.1"/>
    </source>
</evidence>
<comment type="caution">
    <text evidence="2">The sequence shown here is derived from an EMBL/GenBank/DDBJ whole genome shotgun (WGS) entry which is preliminary data.</text>
</comment>
<dbReference type="Proteomes" id="UP000660668">
    <property type="component" value="Unassembled WGS sequence"/>
</dbReference>
<sequence length="341" mass="38062">MRCGRQRHQTWPAFLVGLLAVALLTATPFRASAVGPRGEAPQREVTVAPPARSGYFFLRKVGAWRTLPGGTRCRSRVHHSTWEPRPDNAGPNGTKPNTTKVHASLAARPLSTDGSYRRKWDTWLLPRVAGNYTGTTDEIFQWAACKWGLSDNLLRAIAVRESTWYQYEIYPSGRCVIDWGCGDMVDKATSATRAYCAGISRAGHDYQADFGSGICPETFSIAGVMSWQDPDWGRLKGNQNGTFPFNRNSTAFALDYLGANLRGCYEGWVSWLYDEPGPAAYRPGDLWGCVGFWYSGEWRTQASLGYQGRVRKELRNRTWLEADWPDIHPACSQAYGCPRGS</sequence>
<keyword evidence="3" id="KW-1185">Reference proteome</keyword>
<evidence type="ECO:0000313" key="3">
    <source>
        <dbReference type="Proteomes" id="UP000660668"/>
    </source>
</evidence>
<organism evidence="2 3">
    <name type="scientific">Nocardioides agariphilus</name>
    <dbReference type="NCBI Taxonomy" id="433664"/>
    <lineage>
        <taxon>Bacteria</taxon>
        <taxon>Bacillati</taxon>
        <taxon>Actinomycetota</taxon>
        <taxon>Actinomycetes</taxon>
        <taxon>Propionibacteriales</taxon>
        <taxon>Nocardioidaceae</taxon>
        <taxon>Nocardioides</taxon>
    </lineage>
</organism>
<feature type="region of interest" description="Disordered" evidence="1">
    <location>
        <begin position="75"/>
        <end position="99"/>
    </location>
</feature>